<accession>A0A0V1EV78</accession>
<name>A0A0V1EV78_TRIPS</name>
<dbReference type="EMBL" id="JYDR01000006">
    <property type="protein sequence ID" value="KRY77615.1"/>
    <property type="molecule type" value="Genomic_DNA"/>
</dbReference>
<proteinExistence type="predicted"/>
<evidence type="ECO:0000313" key="2">
    <source>
        <dbReference type="Proteomes" id="UP000054632"/>
    </source>
</evidence>
<dbReference type="Proteomes" id="UP000054632">
    <property type="component" value="Unassembled WGS sequence"/>
</dbReference>
<feature type="non-terminal residue" evidence="1">
    <location>
        <position position="1"/>
    </location>
</feature>
<evidence type="ECO:0000313" key="1">
    <source>
        <dbReference type="EMBL" id="KRY77615.1"/>
    </source>
</evidence>
<sequence>LHLVLQMAKIRHLTMRFLLNILQLSMINFKKVAFKFSQLMCFELSNRFQHFSHNPAQQQMAIIWIKNCSSFCMRISFHDQNEQNTISFLLQIKHAA</sequence>
<dbReference type="AlphaFoldDB" id="A0A0V1EV78"/>
<organism evidence="1 2">
    <name type="scientific">Trichinella pseudospiralis</name>
    <name type="common">Parasitic roundworm</name>
    <dbReference type="NCBI Taxonomy" id="6337"/>
    <lineage>
        <taxon>Eukaryota</taxon>
        <taxon>Metazoa</taxon>
        <taxon>Ecdysozoa</taxon>
        <taxon>Nematoda</taxon>
        <taxon>Enoplea</taxon>
        <taxon>Dorylaimia</taxon>
        <taxon>Trichinellida</taxon>
        <taxon>Trichinellidae</taxon>
        <taxon>Trichinella</taxon>
    </lineage>
</organism>
<gene>
    <name evidence="1" type="ORF">T4A_5072</name>
</gene>
<comment type="caution">
    <text evidence="1">The sequence shown here is derived from an EMBL/GenBank/DDBJ whole genome shotgun (WGS) entry which is preliminary data.</text>
</comment>
<reference evidence="1 2" key="1">
    <citation type="submission" date="2015-01" db="EMBL/GenBank/DDBJ databases">
        <title>Evolution of Trichinella species and genotypes.</title>
        <authorList>
            <person name="Korhonen P.K."/>
            <person name="Edoardo P."/>
            <person name="Giuseppe L.R."/>
            <person name="Gasser R.B."/>
        </authorList>
    </citation>
    <scope>NUCLEOTIDE SEQUENCE [LARGE SCALE GENOMIC DNA]</scope>
    <source>
        <strain evidence="1">ISS13</strain>
    </source>
</reference>
<protein>
    <submittedName>
        <fullName evidence="1">Uncharacterized protein</fullName>
    </submittedName>
</protein>